<dbReference type="EMBL" id="KZ305018">
    <property type="protein sequence ID" value="PIA65456.1"/>
    <property type="molecule type" value="Genomic_DNA"/>
</dbReference>
<dbReference type="InParanoid" id="A0A2G5FC26"/>
<evidence type="ECO:0000259" key="6">
    <source>
        <dbReference type="PROSITE" id="PS50199"/>
    </source>
</evidence>
<dbReference type="SMART" id="SM00547">
    <property type="entry name" value="ZnF_RBZ"/>
    <property type="match status" value="2"/>
</dbReference>
<protein>
    <recommendedName>
        <fullName evidence="6">RanBP2-type domain-containing protein</fullName>
    </recommendedName>
</protein>
<dbReference type="Proteomes" id="UP000230069">
    <property type="component" value="Unassembled WGS sequence"/>
</dbReference>
<dbReference type="SUPFAM" id="SSF90209">
    <property type="entry name" value="Ran binding protein zinc finger-like"/>
    <property type="match status" value="1"/>
</dbReference>
<feature type="domain" description="RanBP2-type" evidence="6">
    <location>
        <begin position="351"/>
        <end position="380"/>
    </location>
</feature>
<evidence type="ECO:0000256" key="4">
    <source>
        <dbReference type="PROSITE-ProRule" id="PRU00322"/>
    </source>
</evidence>
<sequence>MVRVLAIPMAASSSLHLSSLRPCFSSLKRFSSSSSSSSSFISSLSILYNPSRRFTLFHLSTVIPQAQIFGVRASKFVKSEAYNTETCFSINNNNHPILLGQRQTHLHTSVSASNTPFSDDFPPISKIPHPLPEWSNLVQNLSQSGYLEPQFKDDDNGYAFSVLDNNFPSENHDFLRAASACLSFARHRPHLLGSLSRKDVEIVVENISPFLFKSAHYSVTRMKSFLFNIQDNDSVLDRAETVDLMRFLLSYMYDALVLSQTNLSQREPVESSVRNLLRELANESRVVQQPAFSSSIPTKFPERYGQTSMPLRQNIEMKRGDWICPKCSFMNFARNMKCLECDETRPKRQLTGGEWECPQCDFFNYGKNGVCLRCDCNRPTEASETASTRFGLEYNNETKANTWNTRTPSLEREMTSGQYQRTSPEGNYYQSIDGVVHGKSSGTAISQNLDKILGRTSEESKSGYVPFKPLPSDMFARSQKSEMEEQVTSNDYAAAEPKELMSSRNADRLPLSIKPVNHSESKEDKVQAEKSERWFKKVAELHDVTDLASAISDEDFPEIMPMRKGENRFVVSKKKDRSLTSPVQKRRMAMEQTNSSNNFVPFVPFPPDYFAKKDKVPETEASTGQDASDTSASATPEIQGLPENLAERKAGVLDSETFMNSIQSGENQQHSKEKCDTSYAGKFTESRVNHSYGRSTSKSAESFESLRPGGRESWSGGSWDDNKSSLLNPTGNSTRHSENADNKKESWKGGFSGKSLEGSLVQEPDPLDMSEEAKAQRWFKRASQIKDISELSQIPDEDFPQIMPMRKGVNRFVVSKRKTPLERRLTSPQYRRNLPIVSSDPIKKDNSES</sequence>
<accession>A0A2G5FC26</accession>
<gene>
    <name evidence="7" type="ORF">AQUCO_00100744v1</name>
</gene>
<dbReference type="GO" id="GO:0008270">
    <property type="term" value="F:zinc ion binding"/>
    <property type="evidence" value="ECO:0007669"/>
    <property type="project" value="UniProtKB-KW"/>
</dbReference>
<feature type="compositionally biased region" description="Polar residues" evidence="5">
    <location>
        <begin position="692"/>
        <end position="702"/>
    </location>
</feature>
<dbReference type="GO" id="GO:0005737">
    <property type="term" value="C:cytoplasm"/>
    <property type="evidence" value="ECO:0007669"/>
    <property type="project" value="TreeGrafter"/>
</dbReference>
<feature type="compositionally biased region" description="Polar residues" evidence="5">
    <location>
        <begin position="657"/>
        <end position="668"/>
    </location>
</feature>
<dbReference type="AlphaFoldDB" id="A0A2G5FC26"/>
<dbReference type="OrthoDB" id="448399at2759"/>
<keyword evidence="3" id="KW-0862">Zinc</keyword>
<name>A0A2G5FC26_AQUCA</name>
<dbReference type="GO" id="GO:0003729">
    <property type="term" value="F:mRNA binding"/>
    <property type="evidence" value="ECO:0007669"/>
    <property type="project" value="TreeGrafter"/>
</dbReference>
<evidence type="ECO:0000256" key="1">
    <source>
        <dbReference type="ARBA" id="ARBA00022723"/>
    </source>
</evidence>
<feature type="region of interest" description="Disordered" evidence="5">
    <location>
        <begin position="610"/>
        <end position="772"/>
    </location>
</feature>
<evidence type="ECO:0000313" key="8">
    <source>
        <dbReference type="Proteomes" id="UP000230069"/>
    </source>
</evidence>
<dbReference type="PROSITE" id="PS01358">
    <property type="entry name" value="ZF_RANBP2_1"/>
    <property type="match status" value="2"/>
</dbReference>
<evidence type="ECO:0000256" key="2">
    <source>
        <dbReference type="ARBA" id="ARBA00022771"/>
    </source>
</evidence>
<keyword evidence="2 4" id="KW-0863">Zinc-finger</keyword>
<dbReference type="PROSITE" id="PS50199">
    <property type="entry name" value="ZF_RANBP2_2"/>
    <property type="match status" value="2"/>
</dbReference>
<evidence type="ECO:0000313" key="7">
    <source>
        <dbReference type="EMBL" id="PIA65456.1"/>
    </source>
</evidence>
<feature type="compositionally biased region" description="Polar residues" evidence="5">
    <location>
        <begin position="724"/>
        <end position="734"/>
    </location>
</feature>
<dbReference type="Gene3D" id="4.10.1060.10">
    <property type="entry name" value="Zinc finger, RanBP2-type"/>
    <property type="match status" value="2"/>
</dbReference>
<feature type="compositionally biased region" description="Polar residues" evidence="5">
    <location>
        <begin position="620"/>
        <end position="636"/>
    </location>
</feature>
<organism evidence="7 8">
    <name type="scientific">Aquilegia coerulea</name>
    <name type="common">Rocky mountain columbine</name>
    <dbReference type="NCBI Taxonomy" id="218851"/>
    <lineage>
        <taxon>Eukaryota</taxon>
        <taxon>Viridiplantae</taxon>
        <taxon>Streptophyta</taxon>
        <taxon>Embryophyta</taxon>
        <taxon>Tracheophyta</taxon>
        <taxon>Spermatophyta</taxon>
        <taxon>Magnoliopsida</taxon>
        <taxon>Ranunculales</taxon>
        <taxon>Ranunculaceae</taxon>
        <taxon>Thalictroideae</taxon>
        <taxon>Aquilegia</taxon>
    </lineage>
</organism>
<feature type="domain" description="RanBP2-type" evidence="6">
    <location>
        <begin position="318"/>
        <end position="347"/>
    </location>
</feature>
<evidence type="ECO:0000256" key="3">
    <source>
        <dbReference type="ARBA" id="ARBA00022833"/>
    </source>
</evidence>
<dbReference type="InterPro" id="IPR001876">
    <property type="entry name" value="Znf_RanBP2"/>
</dbReference>
<evidence type="ECO:0000256" key="5">
    <source>
        <dbReference type="SAM" id="MobiDB-lite"/>
    </source>
</evidence>
<dbReference type="InterPro" id="IPR036443">
    <property type="entry name" value="Znf_RanBP2_sf"/>
</dbReference>
<reference evidence="7 8" key="1">
    <citation type="submission" date="2017-09" db="EMBL/GenBank/DDBJ databases">
        <title>WGS assembly of Aquilegia coerulea Goldsmith.</title>
        <authorList>
            <person name="Hodges S."/>
            <person name="Kramer E."/>
            <person name="Nordborg M."/>
            <person name="Tomkins J."/>
            <person name="Borevitz J."/>
            <person name="Derieg N."/>
            <person name="Yan J."/>
            <person name="Mihaltcheva S."/>
            <person name="Hayes R.D."/>
            <person name="Rokhsar D."/>
        </authorList>
    </citation>
    <scope>NUCLEOTIDE SEQUENCE [LARGE SCALE GENOMIC DNA]</scope>
    <source>
        <strain evidence="8">cv. Goldsmith</strain>
    </source>
</reference>
<dbReference type="STRING" id="218851.A0A2G5FC26"/>
<proteinExistence type="predicted"/>
<dbReference type="PANTHER" id="PTHR23111">
    <property type="entry name" value="ZINC FINGER PROTEIN"/>
    <property type="match status" value="1"/>
</dbReference>
<feature type="compositionally biased region" description="Basic and acidic residues" evidence="5">
    <location>
        <begin position="735"/>
        <end position="747"/>
    </location>
</feature>
<keyword evidence="8" id="KW-1185">Reference proteome</keyword>
<feature type="region of interest" description="Disordered" evidence="5">
    <location>
        <begin position="816"/>
        <end position="849"/>
    </location>
</feature>
<keyword evidence="1" id="KW-0479">Metal-binding</keyword>
<dbReference type="Pfam" id="PF00641">
    <property type="entry name" value="Zn_ribbon_RanBP"/>
    <property type="match status" value="1"/>
</dbReference>
<dbReference type="PANTHER" id="PTHR23111:SF30">
    <property type="entry name" value="ZINC FINGER PROTEIN VAR3, CHLOROPLASTIC"/>
    <property type="match status" value="1"/>
</dbReference>
<dbReference type="FunCoup" id="A0A2G5FC26">
    <property type="interactions" value="1254"/>
</dbReference>